<dbReference type="AlphaFoldDB" id="A0A6I6D5Z1"/>
<dbReference type="OrthoDB" id="9794954at2"/>
<evidence type="ECO:0000259" key="2">
    <source>
        <dbReference type="Pfam" id="PF01855"/>
    </source>
</evidence>
<dbReference type="InterPro" id="IPR009014">
    <property type="entry name" value="Transketo_C/PFOR_II"/>
</dbReference>
<dbReference type="InterPro" id="IPR033412">
    <property type="entry name" value="PFOR_II"/>
</dbReference>
<keyword evidence="1 4" id="KW-0560">Oxidoreductase</keyword>
<sequence>MSELVLMKGNEAIGEAAIKANCRYFFGYPITPQTEVLEHLGRRLPEEGGSYVQAESEISAINMVFGAASAGARVMTASSSPGISLMQEGISYIASAQLPAVIVNIMRGAPGLGGIHPSQADYTQSVKGGGHGDYKLIVLAPSSVQELIDFTILSFELAEKYRTPVVLFGDGMLGQMMEPVVIPEIKPVPIDRPWATTGMGDRDKPNIVHTLYLPTEQLEDHCNMLFDKYQVIEQEEKRSQDFFTEDAEILLVSFGIASRVTKAAVEMARENGIKAGLFRPITLWPFPDEALKNAAKNAKLVISSEINMGQMIEDVRLTLGNQIPIELFNRIGQVPTPDEIFEFIKKQAGEVLK</sequence>
<proteinExistence type="predicted"/>
<dbReference type="EMBL" id="CP046457">
    <property type="protein sequence ID" value="QGT98723.1"/>
    <property type="molecule type" value="Genomic_DNA"/>
</dbReference>
<dbReference type="Pfam" id="PF17147">
    <property type="entry name" value="PFOR_II"/>
    <property type="match status" value="1"/>
</dbReference>
<dbReference type="PANTHER" id="PTHR43088:SF1">
    <property type="entry name" value="SUBUNIT OF PYRUVATE:FLAVODOXIN OXIDOREDUCTASE"/>
    <property type="match status" value="1"/>
</dbReference>
<dbReference type="InterPro" id="IPR002880">
    <property type="entry name" value="Pyrv_Fd/Flavodoxin_OxRdtase_N"/>
</dbReference>
<dbReference type="CDD" id="cd07034">
    <property type="entry name" value="TPP_PYR_PFOR_IOR-alpha_like"/>
    <property type="match status" value="1"/>
</dbReference>
<gene>
    <name evidence="4" type="ORF">SYNTR_0130</name>
</gene>
<dbReference type="PANTHER" id="PTHR43088">
    <property type="entry name" value="SUBUNIT OF PYRUVATE:FLAVODOXIN OXIDOREDUCTASE-RELATED"/>
    <property type="match status" value="1"/>
</dbReference>
<dbReference type="EC" id="1.2.7.-" evidence="4"/>
<name>A0A6I6D5Z1_9FIRM</name>
<dbReference type="SUPFAM" id="SSF52518">
    <property type="entry name" value="Thiamin diphosphate-binding fold (THDP-binding)"/>
    <property type="match status" value="1"/>
</dbReference>
<keyword evidence="5" id="KW-1185">Reference proteome</keyword>
<reference evidence="5" key="1">
    <citation type="journal article" date="2019" name="Microbiology">
        <title>Complete Genome Sequence of an Uncultured Bacterium of the Candidate Phylum Bipolaricaulota.</title>
        <authorList>
            <person name="Kadnikov V.V."/>
            <person name="Mardanov A.V."/>
            <person name="Beletsky A.V."/>
            <person name="Frank Y.A."/>
            <person name="Karnachuk O.V."/>
            <person name="Ravin N.V."/>
        </authorList>
    </citation>
    <scope>NUCLEOTIDE SEQUENCE [LARGE SCALE GENOMIC DNA]</scope>
</reference>
<organism evidence="4 5">
    <name type="scientific">Candidatus Syntrophocurvum alkaliphilum</name>
    <dbReference type="NCBI Taxonomy" id="2293317"/>
    <lineage>
        <taxon>Bacteria</taxon>
        <taxon>Bacillati</taxon>
        <taxon>Bacillota</taxon>
        <taxon>Clostridia</taxon>
        <taxon>Eubacteriales</taxon>
        <taxon>Syntrophomonadaceae</taxon>
        <taxon>Candidatus Syntrophocurvum</taxon>
    </lineage>
</organism>
<evidence type="ECO:0000259" key="3">
    <source>
        <dbReference type="Pfam" id="PF17147"/>
    </source>
</evidence>
<feature type="domain" description="Pyruvate:ferredoxin oxidoreductase core" evidence="3">
    <location>
        <begin position="247"/>
        <end position="336"/>
    </location>
</feature>
<dbReference type="GO" id="GO:0016491">
    <property type="term" value="F:oxidoreductase activity"/>
    <property type="evidence" value="ECO:0007669"/>
    <property type="project" value="UniProtKB-KW"/>
</dbReference>
<dbReference type="Gene3D" id="3.40.50.920">
    <property type="match status" value="1"/>
</dbReference>
<accession>A0A6I6D5Z1</accession>
<dbReference type="Gene3D" id="3.40.50.970">
    <property type="match status" value="1"/>
</dbReference>
<dbReference type="SUPFAM" id="SSF52922">
    <property type="entry name" value="TK C-terminal domain-like"/>
    <property type="match status" value="1"/>
</dbReference>
<dbReference type="InterPro" id="IPR052368">
    <property type="entry name" value="2-oxoacid_oxidoreductase"/>
</dbReference>
<dbReference type="RefSeq" id="WP_156202688.1">
    <property type="nucleotide sequence ID" value="NZ_CP046457.1"/>
</dbReference>
<evidence type="ECO:0000313" key="5">
    <source>
        <dbReference type="Proteomes" id="UP000426444"/>
    </source>
</evidence>
<dbReference type="Proteomes" id="UP000426444">
    <property type="component" value="Chromosome"/>
</dbReference>
<dbReference type="KEGG" id="salq:SYNTR_0130"/>
<evidence type="ECO:0000313" key="4">
    <source>
        <dbReference type="EMBL" id="QGT98723.1"/>
    </source>
</evidence>
<feature type="domain" description="Pyruvate flavodoxin/ferredoxin oxidoreductase pyrimidine binding" evidence="2">
    <location>
        <begin position="15"/>
        <end position="186"/>
    </location>
</feature>
<evidence type="ECO:0000256" key="1">
    <source>
        <dbReference type="ARBA" id="ARBA00023002"/>
    </source>
</evidence>
<dbReference type="Pfam" id="PF01855">
    <property type="entry name" value="POR_N"/>
    <property type="match status" value="1"/>
</dbReference>
<dbReference type="InterPro" id="IPR029061">
    <property type="entry name" value="THDP-binding"/>
</dbReference>
<protein>
    <submittedName>
        <fullName evidence="4">2-oxoglutarate/2-oxoacid ferredoxin oxidoreductase, alpha subunit</fullName>
        <ecNumber evidence="4">1.2.7.-</ecNumber>
    </submittedName>
</protein>
<dbReference type="NCBIfam" id="NF005507">
    <property type="entry name" value="PRK07119.1"/>
    <property type="match status" value="1"/>
</dbReference>